<dbReference type="InterPro" id="IPR001611">
    <property type="entry name" value="Leu-rich_rpt"/>
</dbReference>
<dbReference type="PRINTS" id="PR00597">
    <property type="entry name" value="GELSOLIN"/>
</dbReference>
<dbReference type="GO" id="GO:0005546">
    <property type="term" value="F:phosphatidylinositol-4,5-bisphosphate binding"/>
    <property type="evidence" value="ECO:0007669"/>
    <property type="project" value="TreeGrafter"/>
</dbReference>
<dbReference type="GO" id="GO:0008154">
    <property type="term" value="P:actin polymerization or depolymerization"/>
    <property type="evidence" value="ECO:0007669"/>
    <property type="project" value="TreeGrafter"/>
</dbReference>
<dbReference type="Pfam" id="PF13855">
    <property type="entry name" value="LRR_8"/>
    <property type="match status" value="2"/>
</dbReference>
<feature type="domain" description="Gelsolin-like" evidence="3">
    <location>
        <begin position="640"/>
        <end position="709"/>
    </location>
</feature>
<dbReference type="GO" id="GO:0051015">
    <property type="term" value="F:actin filament binding"/>
    <property type="evidence" value="ECO:0007669"/>
    <property type="project" value="InterPro"/>
</dbReference>
<dbReference type="Proteomes" id="UP000728032">
    <property type="component" value="Unassembled WGS sequence"/>
</dbReference>
<evidence type="ECO:0000313" key="4">
    <source>
        <dbReference type="EMBL" id="CAD7637399.1"/>
    </source>
</evidence>
<keyword evidence="2" id="KW-0677">Repeat</keyword>
<dbReference type="FunFam" id="3.80.10.10:FF:000033">
    <property type="entry name" value="FLII, actin remodeling protein"/>
    <property type="match status" value="1"/>
</dbReference>
<dbReference type="InterPro" id="IPR007123">
    <property type="entry name" value="Gelsolin-like_dom"/>
</dbReference>
<evidence type="ECO:0000256" key="2">
    <source>
        <dbReference type="ARBA" id="ARBA00022737"/>
    </source>
</evidence>
<dbReference type="Pfam" id="PF00626">
    <property type="entry name" value="Gelsolin"/>
    <property type="match status" value="4"/>
</dbReference>
<dbReference type="InterPro" id="IPR032675">
    <property type="entry name" value="LRR_dom_sf"/>
</dbReference>
<keyword evidence="5" id="KW-1185">Reference proteome</keyword>
<dbReference type="AlphaFoldDB" id="A0A7R9Q9F1"/>
<dbReference type="PANTHER" id="PTHR11977">
    <property type="entry name" value="VILLIN"/>
    <property type="match status" value="1"/>
</dbReference>
<dbReference type="SMART" id="SM00364">
    <property type="entry name" value="LRR_BAC"/>
    <property type="match status" value="5"/>
</dbReference>
<dbReference type="GO" id="GO:0030239">
    <property type="term" value="P:myofibril assembly"/>
    <property type="evidence" value="ECO:0007669"/>
    <property type="project" value="TreeGrafter"/>
</dbReference>
<dbReference type="SMART" id="SM00369">
    <property type="entry name" value="LRR_TYP"/>
    <property type="match status" value="10"/>
</dbReference>
<evidence type="ECO:0000259" key="3">
    <source>
        <dbReference type="Pfam" id="PF00626"/>
    </source>
</evidence>
<dbReference type="GO" id="GO:0005737">
    <property type="term" value="C:cytoplasm"/>
    <property type="evidence" value="ECO:0007669"/>
    <property type="project" value="TreeGrafter"/>
</dbReference>
<feature type="domain" description="Gelsolin-like" evidence="3">
    <location>
        <begin position="512"/>
        <end position="594"/>
    </location>
</feature>
<dbReference type="InterPro" id="IPR007122">
    <property type="entry name" value="Villin/Gelsolin"/>
</dbReference>
<dbReference type="GO" id="GO:0005634">
    <property type="term" value="C:nucleus"/>
    <property type="evidence" value="ECO:0007669"/>
    <property type="project" value="TreeGrafter"/>
</dbReference>
<evidence type="ECO:0000256" key="1">
    <source>
        <dbReference type="ARBA" id="ARBA00022614"/>
    </source>
</evidence>
<protein>
    <recommendedName>
        <fullName evidence="3">Gelsolin-like domain-containing protein</fullName>
    </recommendedName>
</protein>
<keyword evidence="1" id="KW-0433">Leucine-rich repeat</keyword>
<feature type="domain" description="Gelsolin-like" evidence="3">
    <location>
        <begin position="1157"/>
        <end position="1209"/>
    </location>
</feature>
<dbReference type="Gene3D" id="3.80.10.10">
    <property type="entry name" value="Ribonuclease Inhibitor"/>
    <property type="match status" value="3"/>
</dbReference>
<reference evidence="4" key="1">
    <citation type="submission" date="2020-11" db="EMBL/GenBank/DDBJ databases">
        <authorList>
            <person name="Tran Van P."/>
        </authorList>
    </citation>
    <scope>NUCLEOTIDE SEQUENCE</scope>
</reference>
<dbReference type="GO" id="GO:0015629">
    <property type="term" value="C:actin cytoskeleton"/>
    <property type="evidence" value="ECO:0007669"/>
    <property type="project" value="TreeGrafter"/>
</dbReference>
<accession>A0A7R9Q9F1</accession>
<dbReference type="OrthoDB" id="20529at2759"/>
<dbReference type="GO" id="GO:0051014">
    <property type="term" value="P:actin filament severing"/>
    <property type="evidence" value="ECO:0007669"/>
    <property type="project" value="TreeGrafter"/>
</dbReference>
<sequence>MASTGVLPFVRGVDFSRNEFQDEHFPREVKDMRNVRWLKLNRTAMDWIPEELAAVTKLESLSLVRNNLVTLHGELASLPCLRYLSCRHNRIKNCGIPPELFHLDELLVLDLSFNDLREVPHDLDKSRGLLVLNISHNSIQTIPNQLFVNLTDLLYLDLSHNCLETLPPQMRRLVSLQSLVLSDNPLAHNQLRHLPSLTALKSLSLRNTERNLQNMPNSLDSLVDLTELDLSSNGLPRVPDAVFTLKSLRRLNLSDNCLTQITHTIDEDWPHLEVLNVSRNKLNSLPHSLCKLTNLRRLYVNDNHLDFEGIPGGIGKLYNLEVFMAANNNLELIPEGVVRCGKLKKLILANNRLITLPDAIHLLTDLSVLDLSNNPDLIMPPKPSEYAKRLEFYNIDFSLNNQLRLAGAPTPNGVGAPSRKSQVKDPIARKLRLVRRARENTTNTDSSKVLKGMTDLAKEKDRLKCEAELSEQDLKPKRWDEALEKPPLDYSDFFDEDVGQLPGLTIWEIENFVPNRIEDALHGKFYEGDCYIVLRTVLEDNQNLNWFIYYWIGSQAALDKKACSAIHAVNLRNYLGANCRTIREEQTEESVEFLELFPEPIVYIEGGRTASGFFTVEEAEVANRMYRLHELHNRQLFMETVSLECAALDSRFIFLLDSGYTIYIWNGKKSKNTMKQKARLLAEKINKDERKNKSELIFCNQDAEPPEFWLALNAGEPLQELPEISEHINVDQWRPYDAIVYRVGLGMGYLELPQVEYKPKSLTRKHFETKNVYIMDCCSDVFVWIGRKSARLVRAAALKLAQELFSMVNRSEFAVVVRCLEGTETQTFKSKFLSWDTVVDVDFTRTAESVQRTGADLTKWVTHQQMKIDLSALFMPRQPSMAKSEAQQLAEEWNGDLEAMEAFVLENKKFVKLPEPEFGHFYSGNCYVFLCRYWVPMESENASEDNEEDVEDDFTCVVYFWQGRDASNMGWLTFTFSLQKKFESMFANKLEVLKTHQQQENLKFLSHFKHFIIHKGKRPIGSVNTCRPNEVEFFHLRSNSNPLTLRCIQINPSSAALNSAFCYILKLPADESNQMGITYVWIGAEADEDEAKIAEQMALQMFDSDFYDISIITEGEEPPQFWHRLGGKTAYERDASYMRYSRLFRCSNEKGYFAVSEKCSDFCQDDLIDEDIMVLDNGTQVFIWLGSRCSEVEVKLAYKSAQVYTQNMRIKQTDRPRTLMLTMKGKETRKFTKCFHAWSQHKSVSDPRLILDKQMLAINYNNNQTNGTNGVIND</sequence>
<dbReference type="EMBL" id="OC914908">
    <property type="protein sequence ID" value="CAD7637399.1"/>
    <property type="molecule type" value="Genomic_DNA"/>
</dbReference>
<dbReference type="PROSITE" id="PS51450">
    <property type="entry name" value="LRR"/>
    <property type="match status" value="5"/>
</dbReference>
<dbReference type="CDD" id="cd11290">
    <property type="entry name" value="gelsolin_S1_like"/>
    <property type="match status" value="1"/>
</dbReference>
<dbReference type="CDD" id="cd11291">
    <property type="entry name" value="gelsolin_S6_like"/>
    <property type="match status" value="1"/>
</dbReference>
<proteinExistence type="predicted"/>
<dbReference type="SUPFAM" id="SSF52058">
    <property type="entry name" value="L domain-like"/>
    <property type="match status" value="1"/>
</dbReference>
<gene>
    <name evidence="4" type="ORF">ONB1V03_LOCUS792</name>
</gene>
<dbReference type="CDD" id="cd11280">
    <property type="entry name" value="gelsolin_like"/>
    <property type="match status" value="2"/>
</dbReference>
<dbReference type="EMBL" id="CAJPVJ010000083">
    <property type="protein sequence ID" value="CAG2160446.1"/>
    <property type="molecule type" value="Genomic_DNA"/>
</dbReference>
<dbReference type="PANTHER" id="PTHR11977:SF51">
    <property type="entry name" value="PROTEIN FLIGHTLESS-1 HOMOLOG"/>
    <property type="match status" value="1"/>
</dbReference>
<dbReference type="FunFam" id="3.80.10.10:FF:000054">
    <property type="entry name" value="FLII, actin remodeling protein"/>
    <property type="match status" value="1"/>
</dbReference>
<dbReference type="CDD" id="cd11288">
    <property type="entry name" value="gelsolin_S5_like"/>
    <property type="match status" value="1"/>
</dbReference>
<dbReference type="InterPro" id="IPR029006">
    <property type="entry name" value="ADF-H/Gelsolin-like_dom_sf"/>
</dbReference>
<dbReference type="Gene3D" id="3.40.20.10">
    <property type="entry name" value="Severin"/>
    <property type="match status" value="6"/>
</dbReference>
<evidence type="ECO:0000313" key="5">
    <source>
        <dbReference type="Proteomes" id="UP000728032"/>
    </source>
</evidence>
<dbReference type="CDD" id="cd11292">
    <property type="entry name" value="gelsolin_S3_like"/>
    <property type="match status" value="1"/>
</dbReference>
<dbReference type="SMART" id="SM00262">
    <property type="entry name" value="GEL"/>
    <property type="match status" value="6"/>
</dbReference>
<dbReference type="GO" id="GO:0051016">
    <property type="term" value="P:barbed-end actin filament capping"/>
    <property type="evidence" value="ECO:0007669"/>
    <property type="project" value="TreeGrafter"/>
</dbReference>
<feature type="domain" description="Gelsolin-like" evidence="3">
    <location>
        <begin position="755"/>
        <end position="828"/>
    </location>
</feature>
<dbReference type="SUPFAM" id="SSF55753">
    <property type="entry name" value="Actin depolymerizing proteins"/>
    <property type="match status" value="6"/>
</dbReference>
<name>A0A7R9Q9F1_9ACAR</name>
<dbReference type="InterPro" id="IPR003591">
    <property type="entry name" value="Leu-rich_rpt_typical-subtyp"/>
</dbReference>
<organism evidence="4">
    <name type="scientific">Oppiella nova</name>
    <dbReference type="NCBI Taxonomy" id="334625"/>
    <lineage>
        <taxon>Eukaryota</taxon>
        <taxon>Metazoa</taxon>
        <taxon>Ecdysozoa</taxon>
        <taxon>Arthropoda</taxon>
        <taxon>Chelicerata</taxon>
        <taxon>Arachnida</taxon>
        <taxon>Acari</taxon>
        <taxon>Acariformes</taxon>
        <taxon>Sarcoptiformes</taxon>
        <taxon>Oribatida</taxon>
        <taxon>Brachypylina</taxon>
        <taxon>Oppioidea</taxon>
        <taxon>Oppiidae</taxon>
        <taxon>Oppiella</taxon>
    </lineage>
</organism>